<dbReference type="AlphaFoldDB" id="A0A5P0JEV5"/>
<gene>
    <name evidence="1" type="ORF">EIZ93_23965</name>
</gene>
<proteinExistence type="predicted"/>
<evidence type="ECO:0000313" key="2">
    <source>
        <dbReference type="Proteomes" id="UP000359125"/>
    </source>
</evidence>
<reference evidence="1 2" key="1">
    <citation type="journal article" date="2019" name="Environ. Health Perspect.">
        <title>Inter-host Transmission of Carbapenemase-Producing Escherichia coli among Humans and Backyard Animals.</title>
        <authorList>
            <person name="Li J."/>
            <person name="Bi Z."/>
            <person name="Ma S."/>
            <person name="Chen B."/>
            <person name="Cai C."/>
            <person name="He J."/>
            <person name="Schwarz S."/>
            <person name="Sun C."/>
            <person name="Zhou Y."/>
            <person name="Yin J."/>
            <person name="Hulth A."/>
            <person name="Wang Y."/>
            <person name="Shen Z."/>
            <person name="Wang S."/>
            <person name="Wu C."/>
            <person name="Nilsson L.E."/>
            <person name="Walsh T.R."/>
            <person name="Borjesson S."/>
            <person name="Shen J."/>
            <person name="Sun Q."/>
            <person name="Wang Y."/>
        </authorList>
    </citation>
    <scope>NUCLEOTIDE SEQUENCE [LARGE SCALE GENOMIC DNA]</scope>
    <source>
        <strain evidence="1 2">A016f</strain>
    </source>
</reference>
<dbReference type="RefSeq" id="WP_094323770.1">
    <property type="nucleotide sequence ID" value="NZ_NQCS01000068.1"/>
</dbReference>
<protein>
    <submittedName>
        <fullName evidence="1">Uncharacterized protein</fullName>
    </submittedName>
</protein>
<name>A0A5P0JEV5_ECOLX</name>
<sequence length="64" mass="7278">MLSRAEQNLLRMQGKLTVNTTDAETVIPRNVMAIKWRAEQTTTIKDDAPVLSRAELQLRKLQGK</sequence>
<dbReference type="EMBL" id="RYCF01000168">
    <property type="protein sequence ID" value="MQK27261.1"/>
    <property type="molecule type" value="Genomic_DNA"/>
</dbReference>
<evidence type="ECO:0000313" key="1">
    <source>
        <dbReference type="EMBL" id="MQK27261.1"/>
    </source>
</evidence>
<dbReference type="Proteomes" id="UP000359125">
    <property type="component" value="Unassembled WGS sequence"/>
</dbReference>
<organism evidence="1 2">
    <name type="scientific">Escherichia coli</name>
    <dbReference type="NCBI Taxonomy" id="562"/>
    <lineage>
        <taxon>Bacteria</taxon>
        <taxon>Pseudomonadati</taxon>
        <taxon>Pseudomonadota</taxon>
        <taxon>Gammaproteobacteria</taxon>
        <taxon>Enterobacterales</taxon>
        <taxon>Enterobacteriaceae</taxon>
        <taxon>Escherichia</taxon>
    </lineage>
</organism>
<comment type="caution">
    <text evidence="1">The sequence shown here is derived from an EMBL/GenBank/DDBJ whole genome shotgun (WGS) entry which is preliminary data.</text>
</comment>
<accession>A0A5P0JEV5</accession>